<comment type="similarity">
    <text evidence="1 4">Belongs to the NPR3 family.</text>
</comment>
<accession>A0AAV5QE09</accession>
<keyword evidence="4" id="KW-0732">Signal</keyword>
<proteinExistence type="inferred from homology"/>
<dbReference type="EMBL" id="BTFZ01000001">
    <property type="protein sequence ID" value="GMM33063.1"/>
    <property type="molecule type" value="Genomic_DNA"/>
</dbReference>
<dbReference type="InterPro" id="IPR056603">
    <property type="entry name" value="HTH_NPRL3"/>
</dbReference>
<protein>
    <recommendedName>
        <fullName evidence="2 4">Nitrogen permease regulator 3</fullName>
    </recommendedName>
    <alternativeName>
        <fullName evidence="3 4">Required for meiotic nuclear division protein 11</fullName>
    </alternativeName>
</protein>
<evidence type="ECO:0000313" key="8">
    <source>
        <dbReference type="Proteomes" id="UP001360560"/>
    </source>
</evidence>
<feature type="compositionally biased region" description="Polar residues" evidence="5">
    <location>
        <begin position="120"/>
        <end position="133"/>
    </location>
</feature>
<dbReference type="GO" id="GO:0034198">
    <property type="term" value="P:cellular response to amino acid starvation"/>
    <property type="evidence" value="ECO:0007669"/>
    <property type="project" value="TreeGrafter"/>
</dbReference>
<dbReference type="RefSeq" id="XP_064850063.1">
    <property type="nucleotide sequence ID" value="XM_064993991.1"/>
</dbReference>
<feature type="compositionally biased region" description="Acidic residues" evidence="5">
    <location>
        <begin position="434"/>
        <end position="443"/>
    </location>
</feature>
<keyword evidence="8" id="KW-1185">Reference proteome</keyword>
<feature type="region of interest" description="Disordered" evidence="5">
    <location>
        <begin position="350"/>
        <end position="444"/>
    </location>
</feature>
<feature type="compositionally biased region" description="Basic and acidic residues" evidence="5">
    <location>
        <begin position="387"/>
        <end position="398"/>
    </location>
</feature>
<dbReference type="GO" id="GO:1904262">
    <property type="term" value="P:negative regulation of TORC1 signaling"/>
    <property type="evidence" value="ECO:0007669"/>
    <property type="project" value="TreeGrafter"/>
</dbReference>
<feature type="compositionally biased region" description="Polar residues" evidence="5">
    <location>
        <begin position="252"/>
        <end position="279"/>
    </location>
</feature>
<dbReference type="PANTHER" id="PTHR13153:SF5">
    <property type="entry name" value="GATOR COMPLEX PROTEIN NPRL3"/>
    <property type="match status" value="1"/>
</dbReference>
<dbReference type="GO" id="GO:0010508">
    <property type="term" value="P:positive regulation of autophagy"/>
    <property type="evidence" value="ECO:0007669"/>
    <property type="project" value="TreeGrafter"/>
</dbReference>
<comment type="function">
    <text evidence="4">Mediates inactivation of the TORC1 complex in response to amino acid starvation. Required for meiotic nuclear division.</text>
</comment>
<reference evidence="7 8" key="1">
    <citation type="journal article" date="2023" name="Elife">
        <title>Identification of key yeast species and microbe-microbe interactions impacting larval growth of Drosophila in the wild.</title>
        <authorList>
            <person name="Mure A."/>
            <person name="Sugiura Y."/>
            <person name="Maeda R."/>
            <person name="Honda K."/>
            <person name="Sakurai N."/>
            <person name="Takahashi Y."/>
            <person name="Watada M."/>
            <person name="Katoh T."/>
            <person name="Gotoh A."/>
            <person name="Gotoh Y."/>
            <person name="Taniguchi I."/>
            <person name="Nakamura K."/>
            <person name="Hayashi T."/>
            <person name="Katayama T."/>
            <person name="Uemura T."/>
            <person name="Hattori Y."/>
        </authorList>
    </citation>
    <scope>NUCLEOTIDE SEQUENCE [LARGE SCALE GENOMIC DNA]</scope>
    <source>
        <strain evidence="7 8">SC-9</strain>
    </source>
</reference>
<dbReference type="InterPro" id="IPR005365">
    <property type="entry name" value="Npr3"/>
</dbReference>
<dbReference type="GeneID" id="90071042"/>
<dbReference type="PANTHER" id="PTHR13153">
    <property type="entry name" value="CGTHBA PROTEIN -14 GENE PROTEIN"/>
    <property type="match status" value="1"/>
</dbReference>
<keyword evidence="4" id="KW-0469">Meiosis</keyword>
<feature type="compositionally biased region" description="Basic residues" evidence="5">
    <location>
        <begin position="356"/>
        <end position="367"/>
    </location>
</feature>
<evidence type="ECO:0000256" key="1">
    <source>
        <dbReference type="ARBA" id="ARBA00010546"/>
    </source>
</evidence>
<organism evidence="7 8">
    <name type="scientific">Saccharomycopsis crataegensis</name>
    <dbReference type="NCBI Taxonomy" id="43959"/>
    <lineage>
        <taxon>Eukaryota</taxon>
        <taxon>Fungi</taxon>
        <taxon>Dikarya</taxon>
        <taxon>Ascomycota</taxon>
        <taxon>Saccharomycotina</taxon>
        <taxon>Saccharomycetes</taxon>
        <taxon>Saccharomycopsidaceae</taxon>
        <taxon>Saccharomycopsis</taxon>
    </lineage>
</organism>
<dbReference type="Pfam" id="PF24064">
    <property type="entry name" value="HTH_NPRL3"/>
    <property type="match status" value="1"/>
</dbReference>
<feature type="compositionally biased region" description="Acidic residues" evidence="5">
    <location>
        <begin position="134"/>
        <end position="175"/>
    </location>
</feature>
<feature type="compositionally biased region" description="Polar residues" evidence="5">
    <location>
        <begin position="400"/>
        <end position="424"/>
    </location>
</feature>
<feature type="region of interest" description="Disordered" evidence="5">
    <location>
        <begin position="223"/>
        <end position="285"/>
    </location>
</feature>
<dbReference type="Pfam" id="PF03666">
    <property type="entry name" value="NPR3"/>
    <property type="match status" value="1"/>
</dbReference>
<dbReference type="GO" id="GO:0051321">
    <property type="term" value="P:meiotic cell cycle"/>
    <property type="evidence" value="ECO:0007669"/>
    <property type="project" value="UniProtKB-UniRule"/>
</dbReference>
<feature type="compositionally biased region" description="Acidic residues" evidence="5">
    <location>
        <begin position="103"/>
        <end position="116"/>
    </location>
</feature>
<name>A0AAV5QE09_9ASCO</name>
<feature type="compositionally biased region" description="Basic residues" evidence="5">
    <location>
        <begin position="224"/>
        <end position="241"/>
    </location>
</feature>
<comment type="subcellular location">
    <subcellularLocation>
        <location evidence="4">Vacuole membrane</location>
        <topology evidence="4">Peripheral membrane protein</topology>
    </subcellularLocation>
</comment>
<evidence type="ECO:0000256" key="2">
    <source>
        <dbReference type="ARBA" id="ARBA00017880"/>
    </source>
</evidence>
<evidence type="ECO:0000256" key="5">
    <source>
        <dbReference type="SAM" id="MobiDB-lite"/>
    </source>
</evidence>
<feature type="domain" description="GATOR1 complex protein NPRL3 C-terminal HTH" evidence="6">
    <location>
        <begin position="1103"/>
        <end position="1163"/>
    </location>
</feature>
<evidence type="ECO:0000256" key="3">
    <source>
        <dbReference type="ARBA" id="ARBA00030028"/>
    </source>
</evidence>
<evidence type="ECO:0000256" key="4">
    <source>
        <dbReference type="RuleBase" id="RU368069"/>
    </source>
</evidence>
<feature type="region of interest" description="Disordered" evidence="5">
    <location>
        <begin position="520"/>
        <end position="555"/>
    </location>
</feature>
<dbReference type="AlphaFoldDB" id="A0AAV5QE09"/>
<dbReference type="GO" id="GO:0005774">
    <property type="term" value="C:vacuolar membrane"/>
    <property type="evidence" value="ECO:0007669"/>
    <property type="project" value="UniProtKB-SubCell"/>
</dbReference>
<feature type="region of interest" description="Disordered" evidence="5">
    <location>
        <begin position="1054"/>
        <end position="1076"/>
    </location>
</feature>
<evidence type="ECO:0000259" key="6">
    <source>
        <dbReference type="Pfam" id="PF24064"/>
    </source>
</evidence>
<gene>
    <name evidence="7" type="ORF">DASC09_003880</name>
</gene>
<feature type="region of interest" description="Disordered" evidence="5">
    <location>
        <begin position="103"/>
        <end position="181"/>
    </location>
</feature>
<evidence type="ECO:0000313" key="7">
    <source>
        <dbReference type="EMBL" id="GMM33063.1"/>
    </source>
</evidence>
<feature type="compositionally biased region" description="Basic and acidic residues" evidence="5">
    <location>
        <begin position="368"/>
        <end position="378"/>
    </location>
</feature>
<dbReference type="GO" id="GO:0038202">
    <property type="term" value="P:TORC1 signaling"/>
    <property type="evidence" value="ECO:0007669"/>
    <property type="project" value="TreeGrafter"/>
</dbReference>
<sequence>MSESYTYNTHILGIMLVATTKQGSQVVFHYPPTESSSTDGTETITGVSSDINDDERIALNDEGKESISNNIHASSYTTNTKLAAPNSTNVHSSYYTQYSDDEFDEDFFSSDDDNDEDKSANNSRIEQTSVTDSYNDDEEEDDDDEEEEEEEEEDEDEDEEDEAGIEEGFDVESEYDSNNPLMGFEEFNNSYFINNILDDEFSLDKLKYKVSYECSTKLYEAKQQQRKYHNKHSHYRYHRTRPAPPKQKTKVTDATGSILKSKSRKASNADTNDSQSIKSGENIASGKAEKAELSKKIKNLKQELSKIFSFDKTYLCEMLTPAKRLCNDQYELKIDNYCFLSHPVNENGASGWSRFYKNKKKSSKNRKRLDLQKLEKRLQRQQRQRGKNSESFEKDHYSSELLSETYHNQGNGTIFENSDDSPSSKSHKFPAYENEGDEDDIDSNNEQKLSMFNIVFVINPPANEYHRRRVELYENILSKLTHILTTQQGKQNYMESEIAKIIKTRDEFFKKVYFNGQGLKVRGDKKPSSKSKRGPSDGESKDSNSSSDDSDDDENFVDEEYLNNHYTVQALYREILSQSALARALFDCYHNLFSAKIFELHFGNLHPPFNIPVKKNFSVLPHSSVKLQNMDIDSILNNSSHVDNFLDEMGSPDHQKKTDYRQVKLKPQPLFISTLLDESFHQNNLFPNVSNLSYIRNYYYLNSFQSDSWEDLNLINYQIITIFKSCNYDIFSLLILDDMNDVIKDLRPAAAKAFKTFIKNIDATVPLKKIIKTVIEERARQLAKYANNKAELTSKLRKSAIASSAGGAMKGSTGTMIDPVKNKSVSKVSMFDFFTNEEDKEVIMISIIYHLIYWEKVKFILPITRRTRFVISPLANLGTDISELNNKWQKKNQKPFSPKKYGQLDPLTFEAWIKGINKKLFEEFTHEFPSLPPLSEFLASFNVPRTYKYFSENKNRTYTYLDACCWLFKNGLIVQYFTFGWLILTSKIKMQVQEIEAMTSNKLGGRWKHRDSVNSDSSLPRVPSIARMRGDENFSRPELGASHSSNLIKRVLNESSTRSRASSNEDITGSHASGGNSFFGTPSTILNMEEEDSILLNPDRPSLMEKRYIYRMLMGKSEETKDVFYKILKYLNGKVPLELVMLKENIKRSDLKKAFKELEEYIITDSHW</sequence>
<dbReference type="GO" id="GO:1990130">
    <property type="term" value="C:GATOR1 complex"/>
    <property type="evidence" value="ECO:0007669"/>
    <property type="project" value="TreeGrafter"/>
</dbReference>
<dbReference type="Proteomes" id="UP001360560">
    <property type="component" value="Unassembled WGS sequence"/>
</dbReference>
<comment type="caution">
    <text evidence="7">The sequence shown here is derived from an EMBL/GenBank/DDBJ whole genome shotgun (WGS) entry which is preliminary data.</text>
</comment>